<organism evidence="7 8">
    <name type="scientific">Micromonospora carbonacea</name>
    <dbReference type="NCBI Taxonomy" id="47853"/>
    <lineage>
        <taxon>Bacteria</taxon>
        <taxon>Bacillati</taxon>
        <taxon>Actinomycetota</taxon>
        <taxon>Actinomycetes</taxon>
        <taxon>Micromonosporales</taxon>
        <taxon>Micromonosporaceae</taxon>
        <taxon>Micromonospora</taxon>
    </lineage>
</organism>
<evidence type="ECO:0000256" key="6">
    <source>
        <dbReference type="SAM" id="MobiDB-lite"/>
    </source>
</evidence>
<keyword evidence="4" id="KW-0346">Stress response</keyword>
<feature type="compositionally biased region" description="Basic residues" evidence="6">
    <location>
        <begin position="462"/>
        <end position="472"/>
    </location>
</feature>
<evidence type="ECO:0000313" key="8">
    <source>
        <dbReference type="Proteomes" id="UP000509335"/>
    </source>
</evidence>
<keyword evidence="2" id="KW-0547">Nucleotide-binding</keyword>
<sequence>MTSHDVVNGNCGKPGEGKTGMYGVGIDLGTSFTAAATASAWALDMVPLAGQSIITPSVAYLDEQGTLLTGEAADRLGLQNPDRAAREFKRRLGDPTPVILDGAPYSPTALMAALLRTVVDTVTQAQGAPPDRIVLTHPAVWGPYRREQFAAIPHLAGLPRPQTEPEADTDGPTVITVTEPVAAATYYCSTQPLPPDGLLAVYDLGGGTFDSAVVRNGRDGLEIIGTPEGIEWLGGADFDQALMDHVDRQLGGAITALDPTDPGTAAILATLQRDCMHAKETLSTREKTDITVPLPGAPRHVTVTRETFEQMITPPVETTMETFRRTLTAAGVTLQDLTAVLLVGGSSQIPLVTQLLRDTLRRPIMTNTHPKHAVALGAAILSSDTHTARNTPPPRRPTANPRNPTGAAGTAAGHDSDPPADTGRTAAPGSAEPADTDADTGAVAGPGAMAGTGAGAGTPAPKAKRGAKHRARSAVQPVSGPAGDTHPASVPPPTRRRWSRLAIARVVVAPAVVLALLGVALASGAGDPSDRPEVSGATSGTVVPSDQAQAPGATPDTTPSGQAPTPSPTPQPSTPSKRPQKPSAAPRTSAPGGRPTLKLDDVQVQRPSKLSTVRTAAVGTKHLIDRPPVFTSLPAPLAGAVLIPGASDDKRLTSPADYLVFNVAHDATVYVAFDRRGAPEVDNWWPAWVNQKGFKRTSMTIPTNDKDQRHFVVFAKEVPAGRVTLGPNAADSVYSTGYITLLVADE</sequence>
<reference evidence="7 8" key="1">
    <citation type="submission" date="2020-07" db="EMBL/GenBank/DDBJ databases">
        <title>A bifunctional nitrone conjugated secondary metabolite targeting the ribosome.</title>
        <authorList>
            <person name="Limbrick E.M."/>
            <person name="Graf M."/>
            <person name="Derewacz D.K."/>
            <person name="Nguyen F."/>
            <person name="Spraggins J.M."/>
            <person name="Wieland M."/>
            <person name="Ynigez-Gutierrez A.E."/>
            <person name="Reisman B.J."/>
            <person name="Zinshteyn B."/>
            <person name="McCulloch K."/>
            <person name="Iverson T.M."/>
            <person name="Green R."/>
            <person name="Wilson D.N."/>
            <person name="Bachmann B.O."/>
        </authorList>
    </citation>
    <scope>NUCLEOTIDE SEQUENCE [LARGE SCALE GENOMIC DNA]</scope>
    <source>
        <strain evidence="8">aurantiaca</strain>
    </source>
</reference>
<feature type="compositionally biased region" description="Low complexity" evidence="6">
    <location>
        <begin position="574"/>
        <end position="583"/>
    </location>
</feature>
<feature type="region of interest" description="Disordered" evidence="6">
    <location>
        <begin position="523"/>
        <end position="608"/>
    </location>
</feature>
<evidence type="ECO:0000256" key="3">
    <source>
        <dbReference type="ARBA" id="ARBA00022840"/>
    </source>
</evidence>
<dbReference type="Proteomes" id="UP000509335">
    <property type="component" value="Chromosome"/>
</dbReference>
<accession>A0A7H8XMR6</accession>
<dbReference type="PROSITE" id="PS01036">
    <property type="entry name" value="HSP70_3"/>
    <property type="match status" value="1"/>
</dbReference>
<evidence type="ECO:0000313" key="7">
    <source>
        <dbReference type="EMBL" id="QLD25449.1"/>
    </source>
</evidence>
<evidence type="ECO:0000256" key="5">
    <source>
        <dbReference type="ARBA" id="ARBA00023186"/>
    </source>
</evidence>
<dbReference type="PRINTS" id="PR00301">
    <property type="entry name" value="HEATSHOCK70"/>
</dbReference>
<dbReference type="GO" id="GO:0005524">
    <property type="term" value="F:ATP binding"/>
    <property type="evidence" value="ECO:0007669"/>
    <property type="project" value="UniProtKB-KW"/>
</dbReference>
<dbReference type="PANTHER" id="PTHR42749">
    <property type="entry name" value="CELL SHAPE-DETERMINING PROTEIN MREB"/>
    <property type="match status" value="1"/>
</dbReference>
<evidence type="ECO:0000256" key="4">
    <source>
        <dbReference type="ARBA" id="ARBA00023016"/>
    </source>
</evidence>
<dbReference type="GO" id="GO:0140662">
    <property type="term" value="F:ATP-dependent protein folding chaperone"/>
    <property type="evidence" value="ECO:0007669"/>
    <property type="project" value="InterPro"/>
</dbReference>
<dbReference type="KEGG" id="mcab:HXZ27_15600"/>
<feature type="region of interest" description="Disordered" evidence="6">
    <location>
        <begin position="385"/>
        <end position="494"/>
    </location>
</feature>
<dbReference type="InterPro" id="IPR043129">
    <property type="entry name" value="ATPase_NBD"/>
</dbReference>
<dbReference type="PANTHER" id="PTHR42749:SF1">
    <property type="entry name" value="CELL SHAPE-DETERMINING PROTEIN MREB"/>
    <property type="match status" value="1"/>
</dbReference>
<dbReference type="InterPro" id="IPR013126">
    <property type="entry name" value="Hsp_70_fam"/>
</dbReference>
<dbReference type="Gene3D" id="3.30.420.40">
    <property type="match status" value="2"/>
</dbReference>
<comment type="similarity">
    <text evidence="1">Belongs to the heat shock protein 70 family.</text>
</comment>
<dbReference type="SUPFAM" id="SSF53067">
    <property type="entry name" value="Actin-like ATPase domain"/>
    <property type="match status" value="2"/>
</dbReference>
<evidence type="ECO:0000256" key="2">
    <source>
        <dbReference type="ARBA" id="ARBA00022741"/>
    </source>
</evidence>
<feature type="compositionally biased region" description="Polar residues" evidence="6">
    <location>
        <begin position="536"/>
        <end position="548"/>
    </location>
</feature>
<name>A0A7H8XMR6_9ACTN</name>
<dbReference type="EMBL" id="CP058322">
    <property type="protein sequence ID" value="QLD25449.1"/>
    <property type="molecule type" value="Genomic_DNA"/>
</dbReference>
<dbReference type="InterPro" id="IPR018181">
    <property type="entry name" value="Heat_shock_70_CS"/>
</dbReference>
<keyword evidence="5" id="KW-0143">Chaperone</keyword>
<dbReference type="AlphaFoldDB" id="A0A7H8XMR6"/>
<proteinExistence type="inferred from homology"/>
<evidence type="ECO:0000256" key="1">
    <source>
        <dbReference type="ARBA" id="ARBA00007381"/>
    </source>
</evidence>
<dbReference type="Gene3D" id="3.90.640.10">
    <property type="entry name" value="Actin, Chain A, domain 4"/>
    <property type="match status" value="1"/>
</dbReference>
<protein>
    <submittedName>
        <fullName evidence="7">Hsp70 family protein</fullName>
    </submittedName>
</protein>
<dbReference type="Pfam" id="PF00012">
    <property type="entry name" value="HSP70"/>
    <property type="match status" value="1"/>
</dbReference>
<gene>
    <name evidence="7" type="ORF">HXZ27_15600</name>
</gene>
<keyword evidence="3" id="KW-0067">ATP-binding</keyword>